<dbReference type="OrthoDB" id="5524063at2"/>
<sequence length="144" mass="16017">MKKLTLILIIALWAGVISAYAQCCNSKVAELTSTDTALAEEANEAGVKAYYFHATRRCATCQAVEKVTKEALKEHYGERVTFVSIDREKDSENPLLEKYKVNGQTLLIVNGDQVKNLTNDAFLNARTNPDKFKAKLKSTIDAMK</sequence>
<dbReference type="RefSeq" id="WP_053188395.1">
    <property type="nucleotide sequence ID" value="NZ_LGIA01000213.1"/>
</dbReference>
<name>A0A0L8V2M8_9BACT</name>
<dbReference type="InterPro" id="IPR036249">
    <property type="entry name" value="Thioredoxin-like_sf"/>
</dbReference>
<evidence type="ECO:0008006" key="4">
    <source>
        <dbReference type="Google" id="ProtNLM"/>
    </source>
</evidence>
<proteinExistence type="predicted"/>
<feature type="chain" id="PRO_5005591150" description="Thioredoxin domain-containing protein" evidence="1">
    <location>
        <begin position="22"/>
        <end position="144"/>
    </location>
</feature>
<dbReference type="STRING" id="1409788.NC99_44220"/>
<comment type="caution">
    <text evidence="2">The sequence shown here is derived from an EMBL/GenBank/DDBJ whole genome shotgun (WGS) entry which is preliminary data.</text>
</comment>
<reference evidence="3" key="1">
    <citation type="submission" date="2015-07" db="EMBL/GenBank/DDBJ databases">
        <title>Genome sequencing of Sunxiuqinia dokdonensis strain SK.</title>
        <authorList>
            <person name="Ahn S."/>
            <person name="Kim B.-C."/>
        </authorList>
    </citation>
    <scope>NUCLEOTIDE SEQUENCE [LARGE SCALE GENOMIC DNA]</scope>
    <source>
        <strain evidence="3">SK</strain>
    </source>
</reference>
<accession>A0A0L8V2M8</accession>
<gene>
    <name evidence="2" type="ORF">NC99_44220</name>
</gene>
<dbReference type="AlphaFoldDB" id="A0A0L8V2M8"/>
<dbReference type="NCBIfam" id="NF040494">
    <property type="entry name" value="nitrored_ArsF"/>
    <property type="match status" value="1"/>
</dbReference>
<dbReference type="Gene3D" id="3.40.30.10">
    <property type="entry name" value="Glutaredoxin"/>
    <property type="match status" value="1"/>
</dbReference>
<feature type="signal peptide" evidence="1">
    <location>
        <begin position="1"/>
        <end position="21"/>
    </location>
</feature>
<dbReference type="Proteomes" id="UP000036958">
    <property type="component" value="Unassembled WGS sequence"/>
</dbReference>
<organism evidence="2 3">
    <name type="scientific">Sunxiuqinia dokdonensis</name>
    <dbReference type="NCBI Taxonomy" id="1409788"/>
    <lineage>
        <taxon>Bacteria</taxon>
        <taxon>Pseudomonadati</taxon>
        <taxon>Bacteroidota</taxon>
        <taxon>Bacteroidia</taxon>
        <taxon>Marinilabiliales</taxon>
        <taxon>Prolixibacteraceae</taxon>
        <taxon>Sunxiuqinia</taxon>
    </lineage>
</organism>
<evidence type="ECO:0000313" key="3">
    <source>
        <dbReference type="Proteomes" id="UP000036958"/>
    </source>
</evidence>
<keyword evidence="1" id="KW-0732">Signal</keyword>
<evidence type="ECO:0000256" key="1">
    <source>
        <dbReference type="SAM" id="SignalP"/>
    </source>
</evidence>
<dbReference type="EMBL" id="LGIA01000213">
    <property type="protein sequence ID" value="KOH42750.1"/>
    <property type="molecule type" value="Genomic_DNA"/>
</dbReference>
<evidence type="ECO:0000313" key="2">
    <source>
        <dbReference type="EMBL" id="KOH42750.1"/>
    </source>
</evidence>
<protein>
    <recommendedName>
        <fullName evidence="4">Thioredoxin domain-containing protein</fullName>
    </recommendedName>
</protein>
<dbReference type="CDD" id="cd02947">
    <property type="entry name" value="TRX_family"/>
    <property type="match status" value="1"/>
</dbReference>
<dbReference type="SUPFAM" id="SSF52833">
    <property type="entry name" value="Thioredoxin-like"/>
    <property type="match status" value="1"/>
</dbReference>
<keyword evidence="3" id="KW-1185">Reference proteome</keyword>
<dbReference type="InterPro" id="IPR047698">
    <property type="entry name" value="ArsF-like"/>
</dbReference>